<dbReference type="PANTHER" id="PTHR11609:SF5">
    <property type="entry name" value="PHOSPHORIBOSYLAMINOIMIDAZOLE CARBOXYLASE"/>
    <property type="match status" value="1"/>
</dbReference>
<dbReference type="KEGG" id="cace:CACET_c03650"/>
<dbReference type="GO" id="GO:0006189">
    <property type="term" value="P:'de novo' IMP biosynthetic process"/>
    <property type="evidence" value="ECO:0007669"/>
    <property type="project" value="UniProtKB-UniRule"/>
</dbReference>
<accession>A0A0D8IF52</accession>
<evidence type="ECO:0000256" key="3">
    <source>
        <dbReference type="ARBA" id="ARBA00022755"/>
    </source>
</evidence>
<comment type="function">
    <text evidence="5">Catalyzes the ATP-dependent conversion of 5-aminoimidazole ribonucleotide (AIR) and HCO(3)(-) to N5-carboxyaminoimidazole ribonucleotide (N5-CAIR).</text>
</comment>
<evidence type="ECO:0000256" key="1">
    <source>
        <dbReference type="ARBA" id="ARBA00022598"/>
    </source>
</evidence>
<dbReference type="SUPFAM" id="SSF56059">
    <property type="entry name" value="Glutathione synthetase ATP-binding domain-like"/>
    <property type="match status" value="1"/>
</dbReference>
<dbReference type="Pfam" id="PF17769">
    <property type="entry name" value="PurK_C"/>
    <property type="match status" value="1"/>
</dbReference>
<dbReference type="Pfam" id="PF22660">
    <property type="entry name" value="RS_preATP-grasp-like"/>
    <property type="match status" value="1"/>
</dbReference>
<dbReference type="GO" id="GO:0034028">
    <property type="term" value="F:5-(carboxyamino)imidazole ribonucleotide synthase activity"/>
    <property type="evidence" value="ECO:0007669"/>
    <property type="project" value="UniProtKB-UniRule"/>
</dbReference>
<dbReference type="SUPFAM" id="SSF51246">
    <property type="entry name" value="Rudiment single hybrid motif"/>
    <property type="match status" value="1"/>
</dbReference>
<comment type="caution">
    <text evidence="5">Lacks conserved residue(s) required for the propagation of feature annotation.</text>
</comment>
<dbReference type="Gene3D" id="3.30.470.20">
    <property type="entry name" value="ATP-grasp fold, B domain"/>
    <property type="match status" value="1"/>
</dbReference>
<dbReference type="PROSITE" id="PS50975">
    <property type="entry name" value="ATP_GRASP"/>
    <property type="match status" value="1"/>
</dbReference>
<keyword evidence="4 5" id="KW-0067">ATP-binding</keyword>
<dbReference type="Proteomes" id="UP000035704">
    <property type="component" value="Chromosome"/>
</dbReference>
<dbReference type="EC" id="6.3.4.18" evidence="5 6"/>
<dbReference type="InterPro" id="IPR054350">
    <property type="entry name" value="PurT/PurK_preATP-grasp"/>
</dbReference>
<protein>
    <recommendedName>
        <fullName evidence="5 6">N5-carboxyaminoimidazole ribonucleotide synthase</fullName>
        <shortName evidence="5 6">N5-CAIR synthase</shortName>
        <ecNumber evidence="5 6">6.3.4.18</ecNumber>
    </recommendedName>
    <alternativeName>
        <fullName evidence="5 6">5-(carboxyamino)imidazole ribonucleotide synthetase</fullName>
    </alternativeName>
</protein>
<dbReference type="NCBIfam" id="NF004675">
    <property type="entry name" value="PRK06019.1-1"/>
    <property type="match status" value="1"/>
</dbReference>
<dbReference type="InterPro" id="IPR016185">
    <property type="entry name" value="PreATP-grasp_dom_sf"/>
</dbReference>
<organism evidence="7 8">
    <name type="scientific">Clostridium aceticum</name>
    <dbReference type="NCBI Taxonomy" id="84022"/>
    <lineage>
        <taxon>Bacteria</taxon>
        <taxon>Bacillati</taxon>
        <taxon>Bacillota</taxon>
        <taxon>Clostridia</taxon>
        <taxon>Eubacteriales</taxon>
        <taxon>Clostridiaceae</taxon>
        <taxon>Clostridium</taxon>
    </lineage>
</organism>
<name>A0A0D8IF52_9CLOT</name>
<dbReference type="STRING" id="84022.CACET_c03650"/>
<dbReference type="AlphaFoldDB" id="A0A0D8IF52"/>
<feature type="binding site" evidence="5">
    <location>
        <position position="143"/>
    </location>
    <ligand>
        <name>ATP</name>
        <dbReference type="ChEBI" id="CHEBI:30616"/>
    </ligand>
</feature>
<dbReference type="GO" id="GO:0004638">
    <property type="term" value="F:phosphoribosylaminoimidazole carboxylase activity"/>
    <property type="evidence" value="ECO:0007669"/>
    <property type="project" value="InterPro"/>
</dbReference>
<dbReference type="NCBIfam" id="NF004679">
    <property type="entry name" value="PRK06019.1-5"/>
    <property type="match status" value="1"/>
</dbReference>
<evidence type="ECO:0000256" key="5">
    <source>
        <dbReference type="HAMAP-Rule" id="MF_01928"/>
    </source>
</evidence>
<feature type="binding site" evidence="5">
    <location>
        <begin position="180"/>
        <end position="183"/>
    </location>
    <ligand>
        <name>ATP</name>
        <dbReference type="ChEBI" id="CHEBI:30616"/>
    </ligand>
</feature>
<dbReference type="InterPro" id="IPR013815">
    <property type="entry name" value="ATP_grasp_subdomain_1"/>
</dbReference>
<dbReference type="HAMAP" id="MF_01928">
    <property type="entry name" value="PurK"/>
    <property type="match status" value="1"/>
</dbReference>
<dbReference type="GO" id="GO:0046872">
    <property type="term" value="F:metal ion binding"/>
    <property type="evidence" value="ECO:0007669"/>
    <property type="project" value="InterPro"/>
</dbReference>
<dbReference type="RefSeq" id="WP_044823235.1">
    <property type="nucleotide sequence ID" value="NZ_CP009687.1"/>
</dbReference>
<comment type="pathway">
    <text evidence="5 6">Purine metabolism; IMP biosynthesis via de novo pathway; 5-amino-1-(5-phospho-D-ribosyl)imidazole-4-carboxylate from 5-amino-1-(5-phospho-D-ribosyl)imidazole (N5-CAIR route): step 1/2.</text>
</comment>
<comment type="similarity">
    <text evidence="5 6">Belongs to the PurK/PurT family.</text>
</comment>
<dbReference type="Gene3D" id="3.30.1490.20">
    <property type="entry name" value="ATP-grasp fold, A domain"/>
    <property type="match status" value="1"/>
</dbReference>
<dbReference type="PANTHER" id="PTHR11609">
    <property type="entry name" value="PURINE BIOSYNTHESIS PROTEIN 6/7, PUR6/7"/>
    <property type="match status" value="1"/>
</dbReference>
<evidence type="ECO:0000313" key="7">
    <source>
        <dbReference type="EMBL" id="AKL93881.1"/>
    </source>
</evidence>
<dbReference type="Pfam" id="PF02222">
    <property type="entry name" value="ATP-grasp"/>
    <property type="match status" value="1"/>
</dbReference>
<evidence type="ECO:0000256" key="6">
    <source>
        <dbReference type="RuleBase" id="RU361200"/>
    </source>
</evidence>
<feature type="binding site" evidence="5">
    <location>
        <position position="188"/>
    </location>
    <ligand>
        <name>ATP</name>
        <dbReference type="ChEBI" id="CHEBI:30616"/>
    </ligand>
</feature>
<proteinExistence type="inferred from homology"/>
<dbReference type="NCBIfam" id="TIGR01161">
    <property type="entry name" value="purK"/>
    <property type="match status" value="1"/>
</dbReference>
<keyword evidence="8" id="KW-1185">Reference proteome</keyword>
<keyword evidence="1 5" id="KW-0436">Ligase</keyword>
<keyword evidence="3 5" id="KW-0658">Purine biosynthesis</keyword>
<comment type="function">
    <text evidence="6">Catalyzes the ATP-dependent conversion of 5-aminoimidazole ribonucleotide (AIR) and HCO(3)- to N5-carboxyaminoimidazole ribonucleotide (N5-CAIR).</text>
</comment>
<dbReference type="InterPro" id="IPR005875">
    <property type="entry name" value="PurK"/>
</dbReference>
<gene>
    <name evidence="5 6 7" type="primary">purK</name>
    <name evidence="7" type="ORF">CACET_c03650</name>
</gene>
<evidence type="ECO:0000256" key="2">
    <source>
        <dbReference type="ARBA" id="ARBA00022741"/>
    </source>
</evidence>
<sequence length="383" mass="42574">MNFKKIGIIGGGQLGKMMILEGKKLGLHFTVLDPSQDCPAFSITDEYIEGNFYDKDKIRTLAEVTDLITYEFEHIDADILMELREEGYKIYPTPSTLKIIQDKFQQKSFLKQCNIPVPAFEAVDSVEGIHTAVEKYGLPLLLKSCRGGYDGKGNYLIKQREEVLNAYHTLGGDTAQLMVEAFVPFIKEISVVVARGIDGEIKVYPLAENIHENNILKTTIVPARVNKVAAYKAQALALKTMEQLKGVGIFCVEMFVDAKDEVLINEIAPRTHNSGHYTIEACSISQFAQHIRAILGLPLGETKLLKPAVMINLLGEDGYDGRAKIIGVEEIMGISEAYLHFYGKTFTQPERKMGHVTVLADDIDSALSKGKKVSELMRIIAED</sequence>
<evidence type="ECO:0000313" key="8">
    <source>
        <dbReference type="Proteomes" id="UP000035704"/>
    </source>
</evidence>
<dbReference type="InterPro" id="IPR003135">
    <property type="entry name" value="ATP-grasp_carboxylate-amine"/>
</dbReference>
<dbReference type="GO" id="GO:0005524">
    <property type="term" value="F:ATP binding"/>
    <property type="evidence" value="ECO:0007669"/>
    <property type="project" value="UniProtKB-UniRule"/>
</dbReference>
<feature type="binding site" evidence="5">
    <location>
        <position position="211"/>
    </location>
    <ligand>
        <name>ATP</name>
        <dbReference type="ChEBI" id="CHEBI:30616"/>
    </ligand>
</feature>
<dbReference type="InterPro" id="IPR011761">
    <property type="entry name" value="ATP-grasp"/>
</dbReference>
<dbReference type="PATRIC" id="fig|84022.5.peg.1730"/>
<dbReference type="InterPro" id="IPR011054">
    <property type="entry name" value="Rudment_hybrid_motif"/>
</dbReference>
<dbReference type="Gene3D" id="3.40.50.20">
    <property type="match status" value="1"/>
</dbReference>
<reference evidence="7 8" key="1">
    <citation type="submission" date="2014-10" db="EMBL/GenBank/DDBJ databases">
        <title>Genome sequence of Clostridium aceticum DSM 1496.</title>
        <authorList>
            <person name="Poehlein A."/>
            <person name="Schiel-Bengelsdorf B."/>
            <person name="Gottschalk G."/>
            <person name="Duerre P."/>
            <person name="Daniel R."/>
        </authorList>
    </citation>
    <scope>NUCLEOTIDE SEQUENCE [LARGE SCALE GENOMIC DNA]</scope>
    <source>
        <strain evidence="7 8">DSM 1496</strain>
    </source>
</reference>
<dbReference type="InterPro" id="IPR040686">
    <property type="entry name" value="PurK_C"/>
</dbReference>
<dbReference type="UniPathway" id="UPA00074">
    <property type="reaction ID" value="UER00942"/>
</dbReference>
<comment type="catalytic activity">
    <reaction evidence="5 6">
        <text>5-amino-1-(5-phospho-beta-D-ribosyl)imidazole + hydrogencarbonate + ATP = 5-carboxyamino-1-(5-phospho-D-ribosyl)imidazole + ADP + phosphate + 2 H(+)</text>
        <dbReference type="Rhea" id="RHEA:19317"/>
        <dbReference type="ChEBI" id="CHEBI:15378"/>
        <dbReference type="ChEBI" id="CHEBI:17544"/>
        <dbReference type="ChEBI" id="CHEBI:30616"/>
        <dbReference type="ChEBI" id="CHEBI:43474"/>
        <dbReference type="ChEBI" id="CHEBI:58730"/>
        <dbReference type="ChEBI" id="CHEBI:137981"/>
        <dbReference type="ChEBI" id="CHEBI:456216"/>
        <dbReference type="EC" id="6.3.4.18"/>
    </reaction>
</comment>
<dbReference type="FunFam" id="3.30.470.20:FF:000029">
    <property type="entry name" value="N5-carboxyaminoimidazole ribonucleotide synthase"/>
    <property type="match status" value="1"/>
</dbReference>
<comment type="subunit">
    <text evidence="5 6">Homodimer.</text>
</comment>
<dbReference type="EMBL" id="CP009687">
    <property type="protein sequence ID" value="AKL93881.1"/>
    <property type="molecule type" value="Genomic_DNA"/>
</dbReference>
<evidence type="ECO:0000256" key="4">
    <source>
        <dbReference type="ARBA" id="ARBA00022840"/>
    </source>
</evidence>
<dbReference type="SUPFAM" id="SSF52440">
    <property type="entry name" value="PreATP-grasp domain"/>
    <property type="match status" value="1"/>
</dbReference>
<feature type="binding site" evidence="5">
    <location>
        <position position="103"/>
    </location>
    <ligand>
        <name>ATP</name>
        <dbReference type="ChEBI" id="CHEBI:30616"/>
    </ligand>
</feature>
<keyword evidence="2 5" id="KW-0547">Nucleotide-binding</keyword>
<feature type="binding site" evidence="5">
    <location>
        <begin position="265"/>
        <end position="266"/>
    </location>
    <ligand>
        <name>ATP</name>
        <dbReference type="ChEBI" id="CHEBI:30616"/>
    </ligand>
</feature>
<dbReference type="NCBIfam" id="NF004676">
    <property type="entry name" value="PRK06019.1-2"/>
    <property type="match status" value="1"/>
</dbReference>